<dbReference type="Gene3D" id="3.40.50.720">
    <property type="entry name" value="NAD(P)-binding Rossmann-like Domain"/>
    <property type="match status" value="1"/>
</dbReference>
<feature type="domain" description="Gfo/Idh/MocA-like oxidoreductase N-terminal" evidence="2">
    <location>
        <begin position="5"/>
        <end position="119"/>
    </location>
</feature>
<dbReference type="EMBL" id="AZEU01000063">
    <property type="protein sequence ID" value="KRL51002.1"/>
    <property type="molecule type" value="Genomic_DNA"/>
</dbReference>
<protein>
    <submittedName>
        <fullName evidence="4">Oxidoreductase</fullName>
    </submittedName>
</protein>
<dbReference type="Pfam" id="PF02894">
    <property type="entry name" value="GFO_IDH_MocA_C"/>
    <property type="match status" value="1"/>
</dbReference>
<evidence type="ECO:0000259" key="3">
    <source>
        <dbReference type="Pfam" id="PF02894"/>
    </source>
</evidence>
<evidence type="ECO:0000313" key="4">
    <source>
        <dbReference type="EMBL" id="KRL51002.1"/>
    </source>
</evidence>
<dbReference type="RefSeq" id="WP_056962709.1">
    <property type="nucleotide sequence ID" value="NZ_AZEU01000063.1"/>
</dbReference>
<dbReference type="AlphaFoldDB" id="A0A0R1R862"/>
<dbReference type="Gene3D" id="3.30.360.10">
    <property type="entry name" value="Dihydrodipicolinate Reductase, domain 2"/>
    <property type="match status" value="1"/>
</dbReference>
<name>A0A0R1R862_9LACO</name>
<dbReference type="PANTHER" id="PTHR43708:SF7">
    <property type="entry name" value="OXIDOREDUCTASE"/>
    <property type="match status" value="1"/>
</dbReference>
<dbReference type="Proteomes" id="UP000051790">
    <property type="component" value="Unassembled WGS sequence"/>
</dbReference>
<comment type="caution">
    <text evidence="4">The sequence shown here is derived from an EMBL/GenBank/DDBJ whole genome shotgun (WGS) entry which is preliminary data.</text>
</comment>
<feature type="domain" description="Gfo/Idh/MocA-like oxidoreductase C-terminal" evidence="3">
    <location>
        <begin position="137"/>
        <end position="335"/>
    </location>
</feature>
<dbReference type="PATRIC" id="fig|1423769.4.peg.3279"/>
<dbReference type="InterPro" id="IPR000683">
    <property type="entry name" value="Gfo/Idh/MocA-like_OxRdtase_N"/>
</dbReference>
<evidence type="ECO:0000313" key="5">
    <source>
        <dbReference type="Proteomes" id="UP000051790"/>
    </source>
</evidence>
<dbReference type="PANTHER" id="PTHR43708">
    <property type="entry name" value="CONSERVED EXPRESSED OXIDOREDUCTASE (EUROFUNG)"/>
    <property type="match status" value="1"/>
</dbReference>
<proteinExistence type="inferred from homology"/>
<evidence type="ECO:0000259" key="2">
    <source>
        <dbReference type="Pfam" id="PF01408"/>
    </source>
</evidence>
<comment type="similarity">
    <text evidence="1">Belongs to the Gfo/Idh/MocA family.</text>
</comment>
<keyword evidence="5" id="KW-1185">Reference proteome</keyword>
<dbReference type="SUPFAM" id="SSF51735">
    <property type="entry name" value="NAD(P)-binding Rossmann-fold domains"/>
    <property type="match status" value="1"/>
</dbReference>
<evidence type="ECO:0000256" key="1">
    <source>
        <dbReference type="ARBA" id="ARBA00010928"/>
    </source>
</evidence>
<dbReference type="InterPro" id="IPR036291">
    <property type="entry name" value="NAD(P)-bd_dom_sf"/>
</dbReference>
<dbReference type="GO" id="GO:0000166">
    <property type="term" value="F:nucleotide binding"/>
    <property type="evidence" value="ECO:0007669"/>
    <property type="project" value="InterPro"/>
</dbReference>
<dbReference type="InterPro" id="IPR051317">
    <property type="entry name" value="Gfo/Idh/MocA_oxidoreduct"/>
</dbReference>
<dbReference type="Pfam" id="PF01408">
    <property type="entry name" value="GFO_IDH_MocA"/>
    <property type="match status" value="1"/>
</dbReference>
<dbReference type="InterPro" id="IPR004104">
    <property type="entry name" value="Gfo/Idh/MocA-like_OxRdtase_C"/>
</dbReference>
<accession>A0A0R1R862</accession>
<gene>
    <name evidence="4" type="ORF">FD01_GL003039</name>
</gene>
<dbReference type="OrthoDB" id="9815825at2"/>
<sequence length="339" mass="38640">MQPLTIAFIGNGKSTNRYHLPYVLQLPDQFQVKTIYARHLDSPWQAIDGVHYTTDVNDIYGDAEVSLVVITTPASSHYQLAKDALNHGKNVLLEKPFTDTVAQAEELFALAKAKNLFLQCYTNRRFDSDWLTVQAVIDSGKLGDLTELDSTFDYFRPETPTNSTYHPADSFLYGHGTHTLDQVVGRFGKPDHVRYDVRQLLGPGKMNDDFTVDLYYGNLKVCVQSSYFRITSRPSFSVYGTRGSFIKQDTDRQEFDLKHFYLPDHDDFGLDRPEDFGVLTYMDADNQYHQEKVPTVRGDYGRVYQGVYQTIVNGAPKVTQDAETLQVMRMLETGVKDLH</sequence>
<reference evidence="4 5" key="1">
    <citation type="journal article" date="2015" name="Genome Announc.">
        <title>Expanding the biotechnology potential of lactobacilli through comparative genomics of 213 strains and associated genera.</title>
        <authorList>
            <person name="Sun Z."/>
            <person name="Harris H.M."/>
            <person name="McCann A."/>
            <person name="Guo C."/>
            <person name="Argimon S."/>
            <person name="Zhang W."/>
            <person name="Yang X."/>
            <person name="Jeffery I.B."/>
            <person name="Cooney J.C."/>
            <person name="Kagawa T.F."/>
            <person name="Liu W."/>
            <person name="Song Y."/>
            <person name="Salvetti E."/>
            <person name="Wrobel A."/>
            <person name="Rasinkangas P."/>
            <person name="Parkhill J."/>
            <person name="Rea M.C."/>
            <person name="O'Sullivan O."/>
            <person name="Ritari J."/>
            <person name="Douillard F.P."/>
            <person name="Paul Ross R."/>
            <person name="Yang R."/>
            <person name="Briner A.E."/>
            <person name="Felis G.E."/>
            <person name="de Vos W.M."/>
            <person name="Barrangou R."/>
            <person name="Klaenhammer T.R."/>
            <person name="Caufield P.W."/>
            <person name="Cui Y."/>
            <person name="Zhang H."/>
            <person name="O'Toole P.W."/>
        </authorList>
    </citation>
    <scope>NUCLEOTIDE SEQUENCE [LARGE SCALE GENOMIC DNA]</scope>
    <source>
        <strain evidence="4 5">DSM 13343</strain>
    </source>
</reference>
<organism evidence="4 5">
    <name type="scientific">Lacticaseibacillus manihotivorans DSM 13343 = JCM 12514</name>
    <dbReference type="NCBI Taxonomy" id="1423769"/>
    <lineage>
        <taxon>Bacteria</taxon>
        <taxon>Bacillati</taxon>
        <taxon>Bacillota</taxon>
        <taxon>Bacilli</taxon>
        <taxon>Lactobacillales</taxon>
        <taxon>Lactobacillaceae</taxon>
        <taxon>Lacticaseibacillus</taxon>
    </lineage>
</organism>